<dbReference type="EMBL" id="MK962691">
    <property type="protein sequence ID" value="QHU23898.1"/>
    <property type="molecule type" value="Genomic_DNA"/>
</dbReference>
<proteinExistence type="predicted"/>
<protein>
    <submittedName>
        <fullName evidence="1">Uncharacterized protein</fullName>
    </submittedName>
</protein>
<accession>A0A7S5PZ12</accession>
<sequence length="53" mass="5802">MDAGGFGGGTPLNQLHGGTEDAKRLRALCVCWLRVKFGIGERVCNSGFWSYLR</sequence>
<geneLocation type="plasmid" evidence="1">
    <name>pAerXI</name>
</geneLocation>
<organism evidence="1">
    <name type="scientific">Aeromonas hydrophila</name>
    <dbReference type="NCBI Taxonomy" id="644"/>
    <lineage>
        <taxon>Bacteria</taxon>
        <taxon>Pseudomonadati</taxon>
        <taxon>Pseudomonadota</taxon>
        <taxon>Gammaproteobacteria</taxon>
        <taxon>Aeromonadales</taxon>
        <taxon>Aeromonadaceae</taxon>
        <taxon>Aeromonas</taxon>
    </lineage>
</organism>
<name>A0A7S5PZ12_AERHY</name>
<keyword evidence="1" id="KW-0614">Plasmid</keyword>
<reference evidence="1" key="1">
    <citation type="submission" date="2019-05" db="EMBL/GenBank/DDBJ databases">
        <authorList>
            <person name="Perez Valdespino A."/>
            <person name="Curiel Quesada E."/>
            <person name="Perez Garcia D."/>
        </authorList>
    </citation>
    <scope>NUCLEOTIDE SEQUENCE</scope>
    <source>
        <strain evidence="1">RO13</strain>
        <plasmid evidence="1">pAerXI</plasmid>
    </source>
</reference>
<evidence type="ECO:0000313" key="1">
    <source>
        <dbReference type="EMBL" id="QHU23898.1"/>
    </source>
</evidence>
<dbReference type="AlphaFoldDB" id="A0A7S5PZ12"/>